<dbReference type="PANTHER" id="PTHR24291:SF201">
    <property type="entry name" value="CYTOCHROME P450, FAMILY 4, SUBFAMILY B, POLYPEPTIDE 7"/>
    <property type="match status" value="1"/>
</dbReference>
<evidence type="ECO:0000256" key="5">
    <source>
        <dbReference type="ARBA" id="ARBA00023002"/>
    </source>
</evidence>
<dbReference type="AlphaFoldDB" id="A0A1S3K1C1"/>
<dbReference type="InterPro" id="IPR017972">
    <property type="entry name" value="Cyt_P450_CS"/>
</dbReference>
<evidence type="ECO:0000256" key="4">
    <source>
        <dbReference type="ARBA" id="ARBA00022723"/>
    </source>
</evidence>
<feature type="binding site" description="axial binding residue" evidence="8">
    <location>
        <position position="466"/>
    </location>
    <ligand>
        <name>heme</name>
        <dbReference type="ChEBI" id="CHEBI:30413"/>
    </ligand>
    <ligandPart>
        <name>Fe</name>
        <dbReference type="ChEBI" id="CHEBI:18248"/>
    </ligandPart>
</feature>
<dbReference type="PRINTS" id="PR00385">
    <property type="entry name" value="P450"/>
</dbReference>
<keyword evidence="3 8" id="KW-0349">Heme</keyword>
<evidence type="ECO:0000313" key="11">
    <source>
        <dbReference type="Proteomes" id="UP000085678"/>
    </source>
</evidence>
<dbReference type="GeneID" id="106178004"/>
<keyword evidence="10" id="KW-0812">Transmembrane</keyword>
<evidence type="ECO:0000313" key="12">
    <source>
        <dbReference type="RefSeq" id="XP_013416433.1"/>
    </source>
</evidence>
<dbReference type="InterPro" id="IPR050196">
    <property type="entry name" value="Cytochrome_P450_Monoox"/>
</dbReference>
<keyword evidence="10" id="KW-0472">Membrane</keyword>
<dbReference type="GO" id="GO:0020037">
    <property type="term" value="F:heme binding"/>
    <property type="evidence" value="ECO:0007669"/>
    <property type="project" value="InterPro"/>
</dbReference>
<dbReference type="PANTHER" id="PTHR24291">
    <property type="entry name" value="CYTOCHROME P450 FAMILY 4"/>
    <property type="match status" value="1"/>
</dbReference>
<keyword evidence="5 9" id="KW-0560">Oxidoreductase</keyword>
<reference evidence="12" key="1">
    <citation type="journal article" date="2015" name="Nat. Commun.">
        <title>The Lingula genome provides insights into brachiopod evolution and the origin of phosphate biomineralization.</title>
        <authorList>
            <person name="Luo Y.J."/>
            <person name="Takeuchi T."/>
            <person name="Koyanagi R."/>
            <person name="Yamada L."/>
            <person name="Kanda M."/>
            <person name="Khalturina M."/>
            <person name="Fujie M."/>
            <person name="Yamasaki S.I."/>
            <person name="Endo K."/>
            <person name="Satoh N."/>
        </authorList>
    </citation>
    <scope>NUCLEOTIDE SEQUENCE</scope>
</reference>
<organism evidence="11 12">
    <name type="scientific">Lingula anatina</name>
    <name type="common">Brachiopod</name>
    <name type="synonym">Lingula unguis</name>
    <dbReference type="NCBI Taxonomy" id="7574"/>
    <lineage>
        <taxon>Eukaryota</taxon>
        <taxon>Metazoa</taxon>
        <taxon>Spiralia</taxon>
        <taxon>Lophotrochozoa</taxon>
        <taxon>Brachiopoda</taxon>
        <taxon>Linguliformea</taxon>
        <taxon>Lingulata</taxon>
        <taxon>Lingulida</taxon>
        <taxon>Linguloidea</taxon>
        <taxon>Lingulidae</taxon>
        <taxon>Lingula</taxon>
    </lineage>
</organism>
<evidence type="ECO:0000256" key="9">
    <source>
        <dbReference type="RuleBase" id="RU000461"/>
    </source>
</evidence>
<dbReference type="STRING" id="7574.A0A1S3K1C1"/>
<name>A0A1S3K1C1_LINAN</name>
<dbReference type="Proteomes" id="UP000085678">
    <property type="component" value="Unplaced"/>
</dbReference>
<evidence type="ECO:0000256" key="6">
    <source>
        <dbReference type="ARBA" id="ARBA00023004"/>
    </source>
</evidence>
<evidence type="ECO:0000256" key="7">
    <source>
        <dbReference type="ARBA" id="ARBA00023033"/>
    </source>
</evidence>
<keyword evidence="7 9" id="KW-0503">Monooxygenase</keyword>
<gene>
    <name evidence="12" type="primary">LOC106178004</name>
</gene>
<dbReference type="PRINTS" id="PR00464">
    <property type="entry name" value="EP450II"/>
</dbReference>
<dbReference type="GO" id="GO:0016705">
    <property type="term" value="F:oxidoreductase activity, acting on paired donors, with incorporation or reduction of molecular oxygen"/>
    <property type="evidence" value="ECO:0007669"/>
    <property type="project" value="InterPro"/>
</dbReference>
<comment type="similarity">
    <text evidence="2 9">Belongs to the cytochrome P450 family.</text>
</comment>
<dbReference type="RefSeq" id="XP_013416433.1">
    <property type="nucleotide sequence ID" value="XM_013560979.1"/>
</dbReference>
<keyword evidence="10" id="KW-1133">Transmembrane helix</keyword>
<protein>
    <submittedName>
        <fullName evidence="12">Cytochrome P450 4F22</fullName>
    </submittedName>
</protein>
<comment type="cofactor">
    <cofactor evidence="1 8">
        <name>heme</name>
        <dbReference type="ChEBI" id="CHEBI:30413"/>
    </cofactor>
</comment>
<dbReference type="PROSITE" id="PS00086">
    <property type="entry name" value="CYTOCHROME_P450"/>
    <property type="match status" value="1"/>
</dbReference>
<dbReference type="Gene3D" id="1.10.630.10">
    <property type="entry name" value="Cytochrome P450"/>
    <property type="match status" value="1"/>
</dbReference>
<accession>A0A1S3K1C1</accession>
<dbReference type="InterPro" id="IPR001128">
    <property type="entry name" value="Cyt_P450"/>
</dbReference>
<keyword evidence="6 8" id="KW-0408">Iron</keyword>
<dbReference type="InterPro" id="IPR036396">
    <property type="entry name" value="Cyt_P450_sf"/>
</dbReference>
<dbReference type="InterPro" id="IPR002402">
    <property type="entry name" value="Cyt_P450_E_grp-II"/>
</dbReference>
<dbReference type="KEGG" id="lak:106178004"/>
<proteinExistence type="inferred from homology"/>
<dbReference type="OrthoDB" id="1470350at2759"/>
<evidence type="ECO:0000256" key="10">
    <source>
        <dbReference type="SAM" id="Phobius"/>
    </source>
</evidence>
<reference evidence="12" key="2">
    <citation type="submission" date="2025-08" db="UniProtKB">
        <authorList>
            <consortium name="RefSeq"/>
        </authorList>
    </citation>
    <scope>IDENTIFICATION</scope>
</reference>
<evidence type="ECO:0000256" key="1">
    <source>
        <dbReference type="ARBA" id="ARBA00001971"/>
    </source>
</evidence>
<keyword evidence="11" id="KW-1185">Reference proteome</keyword>
<sequence length="519" mass="60142">MVIDALSSYLLLDMPWSINISTIFRTIFVLVLCFMVYKVYQFIAYVALQHRTLSQFDSYEDFHWWYGSLKGFKGVLNEDFMRGRLAKAEKNKYFFVQWNGPFFGALTLCHPDTAKVVLKGYEPKGRVYETLRPWLGDGLLLAKGKKWMRQRRLLTPAFHFDILRTYMVIYNEASDMFLTKLSGMAERNEPLDVFHHISLLTLDIILKCAFSFDANVQSTGKRHPYIQAVFDMCHDVPRRFTNPLFILYPKLYMLTSRGRRFQESCDIVHREANHVIAKRKKELEASGGLFLNKKRLDFLDILLTAKDSDGNGLSDEDIRAEVDTFLFEGHDTTASGLSWTIYLLANHPEHQQKCQEEIDEVMQGRDEIQWEDLPKLKYLGLCLKEAMRHYPPVAGISRKLEKDIEIMGKKVTAGTNVQLPIWILHHSSHVWGDDVMEFKPERFLPENFKNVNPFGYIPFSAGPRNCIGQNFANNEEKVVMARILHKFKISMADKSEKAEFNVALILKSAKEIKVALKPR</sequence>
<dbReference type="GO" id="GO:0005506">
    <property type="term" value="F:iron ion binding"/>
    <property type="evidence" value="ECO:0007669"/>
    <property type="project" value="InterPro"/>
</dbReference>
<dbReference type="InParanoid" id="A0A1S3K1C1"/>
<keyword evidence="4 8" id="KW-0479">Metal-binding</keyword>
<dbReference type="CDD" id="cd20659">
    <property type="entry name" value="CYP4B_4F-like"/>
    <property type="match status" value="1"/>
</dbReference>
<feature type="transmembrane region" description="Helical" evidence="10">
    <location>
        <begin position="16"/>
        <end position="37"/>
    </location>
</feature>
<evidence type="ECO:0000256" key="2">
    <source>
        <dbReference type="ARBA" id="ARBA00010617"/>
    </source>
</evidence>
<dbReference type="SUPFAM" id="SSF48264">
    <property type="entry name" value="Cytochrome P450"/>
    <property type="match status" value="1"/>
</dbReference>
<evidence type="ECO:0000256" key="3">
    <source>
        <dbReference type="ARBA" id="ARBA00022617"/>
    </source>
</evidence>
<dbReference type="GO" id="GO:0004497">
    <property type="term" value="F:monooxygenase activity"/>
    <property type="evidence" value="ECO:0007669"/>
    <property type="project" value="UniProtKB-KW"/>
</dbReference>
<dbReference type="Pfam" id="PF00067">
    <property type="entry name" value="p450"/>
    <property type="match status" value="1"/>
</dbReference>
<evidence type="ECO:0000256" key="8">
    <source>
        <dbReference type="PIRSR" id="PIRSR602402-1"/>
    </source>
</evidence>